<dbReference type="InterPro" id="IPR036259">
    <property type="entry name" value="MFS_trans_sf"/>
</dbReference>
<dbReference type="SUPFAM" id="SSF103473">
    <property type="entry name" value="MFS general substrate transporter"/>
    <property type="match status" value="1"/>
</dbReference>
<name>A0AAD4KPA8_9EURO</name>
<accession>A0AAD4KPA8</accession>
<keyword evidence="3 5" id="KW-1133">Transmembrane helix</keyword>
<keyword evidence="4 5" id="KW-0472">Membrane</keyword>
<keyword evidence="8" id="KW-1185">Reference proteome</keyword>
<dbReference type="GO" id="GO:0140115">
    <property type="term" value="P:export across plasma membrane"/>
    <property type="evidence" value="ECO:0007669"/>
    <property type="project" value="UniProtKB-ARBA"/>
</dbReference>
<dbReference type="GeneID" id="70241485"/>
<feature type="transmembrane region" description="Helical" evidence="5">
    <location>
        <begin position="332"/>
        <end position="353"/>
    </location>
</feature>
<evidence type="ECO:0000256" key="4">
    <source>
        <dbReference type="ARBA" id="ARBA00023136"/>
    </source>
</evidence>
<evidence type="ECO:0000313" key="8">
    <source>
        <dbReference type="Proteomes" id="UP001201262"/>
    </source>
</evidence>
<dbReference type="CDD" id="cd17323">
    <property type="entry name" value="MFS_Tpo1_MDR_like"/>
    <property type="match status" value="1"/>
</dbReference>
<dbReference type="EMBL" id="JAJTJA010000006">
    <property type="protein sequence ID" value="KAH8697387.1"/>
    <property type="molecule type" value="Genomic_DNA"/>
</dbReference>
<dbReference type="PROSITE" id="PS50850">
    <property type="entry name" value="MFS"/>
    <property type="match status" value="1"/>
</dbReference>
<dbReference type="PANTHER" id="PTHR23502:SF60">
    <property type="entry name" value="MAJOR FACILITATOR SUPERFAMILY (MFS) PROFILE DOMAIN-CONTAINING PROTEIN-RELATED"/>
    <property type="match status" value="1"/>
</dbReference>
<dbReference type="GO" id="GO:0042908">
    <property type="term" value="P:xenobiotic transport"/>
    <property type="evidence" value="ECO:0007669"/>
    <property type="project" value="UniProtKB-ARBA"/>
</dbReference>
<evidence type="ECO:0000256" key="2">
    <source>
        <dbReference type="ARBA" id="ARBA00022692"/>
    </source>
</evidence>
<dbReference type="InterPro" id="IPR005829">
    <property type="entry name" value="Sugar_transporter_CS"/>
</dbReference>
<dbReference type="PANTHER" id="PTHR23502">
    <property type="entry name" value="MAJOR FACILITATOR SUPERFAMILY"/>
    <property type="match status" value="1"/>
</dbReference>
<feature type="transmembrane region" description="Helical" evidence="5">
    <location>
        <begin position="21"/>
        <end position="41"/>
    </location>
</feature>
<organism evidence="7 8">
    <name type="scientific">Talaromyces proteolyticus</name>
    <dbReference type="NCBI Taxonomy" id="1131652"/>
    <lineage>
        <taxon>Eukaryota</taxon>
        <taxon>Fungi</taxon>
        <taxon>Dikarya</taxon>
        <taxon>Ascomycota</taxon>
        <taxon>Pezizomycotina</taxon>
        <taxon>Eurotiomycetes</taxon>
        <taxon>Eurotiomycetidae</taxon>
        <taxon>Eurotiales</taxon>
        <taxon>Trichocomaceae</taxon>
        <taxon>Talaromyces</taxon>
        <taxon>Talaromyces sect. Bacilispori</taxon>
    </lineage>
</organism>
<evidence type="ECO:0000259" key="6">
    <source>
        <dbReference type="PROSITE" id="PS50850"/>
    </source>
</evidence>
<dbReference type="PROSITE" id="PS00216">
    <property type="entry name" value="SUGAR_TRANSPORT_1"/>
    <property type="match status" value="1"/>
</dbReference>
<evidence type="ECO:0000313" key="7">
    <source>
        <dbReference type="EMBL" id="KAH8697387.1"/>
    </source>
</evidence>
<evidence type="ECO:0000256" key="5">
    <source>
        <dbReference type="SAM" id="Phobius"/>
    </source>
</evidence>
<feature type="transmembrane region" description="Helical" evidence="5">
    <location>
        <begin position="399"/>
        <end position="419"/>
    </location>
</feature>
<protein>
    <submittedName>
        <fullName evidence="7">Major facilitator superfamily domain-containing protein</fullName>
    </submittedName>
</protein>
<feature type="non-terminal residue" evidence="7">
    <location>
        <position position="467"/>
    </location>
</feature>
<dbReference type="Proteomes" id="UP001201262">
    <property type="component" value="Unassembled WGS sequence"/>
</dbReference>
<feature type="transmembrane region" description="Helical" evidence="5">
    <location>
        <begin position="252"/>
        <end position="279"/>
    </location>
</feature>
<feature type="transmembrane region" description="Helical" evidence="5">
    <location>
        <begin position="175"/>
        <end position="197"/>
    </location>
</feature>
<keyword evidence="2 5" id="KW-0812">Transmembrane</keyword>
<dbReference type="RefSeq" id="XP_046072088.1">
    <property type="nucleotide sequence ID" value="XM_046211198.1"/>
</dbReference>
<dbReference type="GO" id="GO:0016020">
    <property type="term" value="C:membrane"/>
    <property type="evidence" value="ECO:0007669"/>
    <property type="project" value="UniProtKB-SubCell"/>
</dbReference>
<dbReference type="Pfam" id="PF07690">
    <property type="entry name" value="MFS_1"/>
    <property type="match status" value="1"/>
</dbReference>
<sequence>VTWDGPDDPTNPYNWSSRRKIAMAITISLGQLVCLMTTSVVAPALPQMASDLRLGESETQISFSIFVLGQAFGPFLIGPLSEVFGRKPMWIGGNIFYIVWNTLCPVGKSKAMLVVGRFLAGAGASSGVNLSGPIMADMYRKEDRGKSLAIATLFPYLGPALGPIVGGLVSQHVSWPWLFWVMSIFDAVVVISGFLIVRESFKPILLQRKEADLRRKGATIATNENDPSEQNLLPKIRASLIRPLRLLLTRPIIQILALIMALGFGIYVLVLSFFARVFIDQYNESATTSSLQYISIALGSTLATQAGGRLMDIVYSRLHARQPDGTPAPPEFRVPLLLVGVFLLPVGLFWLGWSAQDHIKWIMVDIGAVIFTAGDFLASQAALAYLLDEFPNHSASAGAAVRMLSNILGFAFPLFAPQLYDKLGYGWGNSLLAFVWIVIAIPVPVVLWFWGTNIRPIGRTKEYQEEH</sequence>
<feature type="transmembrane region" description="Helical" evidence="5">
    <location>
        <begin position="61"/>
        <end position="80"/>
    </location>
</feature>
<dbReference type="AlphaFoldDB" id="A0AAD4KPA8"/>
<feature type="transmembrane region" description="Helical" evidence="5">
    <location>
        <begin position="148"/>
        <end position="169"/>
    </location>
</feature>
<reference evidence="7" key="1">
    <citation type="submission" date="2021-12" db="EMBL/GenBank/DDBJ databases">
        <title>Convergent genome expansion in fungi linked to evolution of root-endophyte symbiosis.</title>
        <authorList>
            <consortium name="DOE Joint Genome Institute"/>
            <person name="Ke Y.-H."/>
            <person name="Bonito G."/>
            <person name="Liao H.-L."/>
            <person name="Looney B."/>
            <person name="Rojas-Flechas A."/>
            <person name="Nash J."/>
            <person name="Hameed K."/>
            <person name="Schadt C."/>
            <person name="Martin F."/>
            <person name="Crous P.W."/>
            <person name="Miettinen O."/>
            <person name="Magnuson J.K."/>
            <person name="Labbe J."/>
            <person name="Jacobson D."/>
            <person name="Doktycz M.J."/>
            <person name="Veneault-Fourrey C."/>
            <person name="Kuo A."/>
            <person name="Mondo S."/>
            <person name="Calhoun S."/>
            <person name="Riley R."/>
            <person name="Ohm R."/>
            <person name="LaButti K."/>
            <person name="Andreopoulos B."/>
            <person name="Pangilinan J."/>
            <person name="Nolan M."/>
            <person name="Tritt A."/>
            <person name="Clum A."/>
            <person name="Lipzen A."/>
            <person name="Daum C."/>
            <person name="Barry K."/>
            <person name="Grigoriev I.V."/>
            <person name="Vilgalys R."/>
        </authorList>
    </citation>
    <scope>NUCLEOTIDE SEQUENCE</scope>
    <source>
        <strain evidence="7">PMI_201</strain>
    </source>
</reference>
<feature type="domain" description="Major facilitator superfamily (MFS) profile" evidence="6">
    <location>
        <begin position="23"/>
        <end position="455"/>
    </location>
</feature>
<comment type="caution">
    <text evidence="7">The sequence shown here is derived from an EMBL/GenBank/DDBJ whole genome shotgun (WGS) entry which is preliminary data.</text>
</comment>
<dbReference type="Gene3D" id="1.20.1250.20">
    <property type="entry name" value="MFS general substrate transporter like domains"/>
    <property type="match status" value="1"/>
</dbReference>
<feature type="transmembrane region" description="Helical" evidence="5">
    <location>
        <begin position="359"/>
        <end position="387"/>
    </location>
</feature>
<feature type="transmembrane region" description="Helical" evidence="5">
    <location>
        <begin position="291"/>
        <end position="311"/>
    </location>
</feature>
<evidence type="ECO:0000256" key="3">
    <source>
        <dbReference type="ARBA" id="ARBA00022989"/>
    </source>
</evidence>
<dbReference type="InterPro" id="IPR011701">
    <property type="entry name" value="MFS"/>
</dbReference>
<comment type="subcellular location">
    <subcellularLocation>
        <location evidence="1">Membrane</location>
        <topology evidence="1">Multi-pass membrane protein</topology>
    </subcellularLocation>
</comment>
<gene>
    <name evidence="7" type="ORF">BGW36DRAFT_295644</name>
</gene>
<proteinExistence type="predicted"/>
<feature type="transmembrane region" description="Helical" evidence="5">
    <location>
        <begin position="431"/>
        <end position="451"/>
    </location>
</feature>
<dbReference type="InterPro" id="IPR020846">
    <property type="entry name" value="MFS_dom"/>
</dbReference>
<evidence type="ECO:0000256" key="1">
    <source>
        <dbReference type="ARBA" id="ARBA00004141"/>
    </source>
</evidence>
<dbReference type="GO" id="GO:0022857">
    <property type="term" value="F:transmembrane transporter activity"/>
    <property type="evidence" value="ECO:0007669"/>
    <property type="project" value="InterPro"/>
</dbReference>